<dbReference type="SUPFAM" id="SSF50118">
    <property type="entry name" value="Cell growth inhibitor/plasmid maintenance toxic component"/>
    <property type="match status" value="1"/>
</dbReference>
<dbReference type="Gene3D" id="2.30.30.110">
    <property type="match status" value="1"/>
</dbReference>
<gene>
    <name evidence="1" type="ORF">DEBURN_LOCUS7456</name>
</gene>
<protein>
    <submittedName>
        <fullName evidence="1">10053_t:CDS:1</fullName>
    </submittedName>
</protein>
<evidence type="ECO:0000313" key="2">
    <source>
        <dbReference type="Proteomes" id="UP000789706"/>
    </source>
</evidence>
<dbReference type="InterPro" id="IPR011067">
    <property type="entry name" value="Plasmid_toxin/cell-grow_inhib"/>
</dbReference>
<dbReference type="InterPro" id="IPR003477">
    <property type="entry name" value="PemK-like"/>
</dbReference>
<comment type="caution">
    <text evidence="1">The sequence shown here is derived from an EMBL/GenBank/DDBJ whole genome shotgun (WGS) entry which is preliminary data.</text>
</comment>
<dbReference type="OrthoDB" id="2442603at2759"/>
<evidence type="ECO:0000313" key="1">
    <source>
        <dbReference type="EMBL" id="CAG8558338.1"/>
    </source>
</evidence>
<dbReference type="AlphaFoldDB" id="A0A9N9BBS9"/>
<proteinExistence type="predicted"/>
<dbReference type="GO" id="GO:0003677">
    <property type="term" value="F:DNA binding"/>
    <property type="evidence" value="ECO:0007669"/>
    <property type="project" value="InterPro"/>
</dbReference>
<dbReference type="EMBL" id="CAJVPK010000904">
    <property type="protein sequence ID" value="CAG8558338.1"/>
    <property type="molecule type" value="Genomic_DNA"/>
</dbReference>
<dbReference type="Pfam" id="PF02452">
    <property type="entry name" value="PemK_toxin"/>
    <property type="match status" value="1"/>
</dbReference>
<keyword evidence="2" id="KW-1185">Reference proteome</keyword>
<name>A0A9N9BBS9_9GLOM</name>
<organism evidence="1 2">
    <name type="scientific">Diversispora eburnea</name>
    <dbReference type="NCBI Taxonomy" id="1213867"/>
    <lineage>
        <taxon>Eukaryota</taxon>
        <taxon>Fungi</taxon>
        <taxon>Fungi incertae sedis</taxon>
        <taxon>Mucoromycota</taxon>
        <taxon>Glomeromycotina</taxon>
        <taxon>Glomeromycetes</taxon>
        <taxon>Diversisporales</taxon>
        <taxon>Diversisporaceae</taxon>
        <taxon>Diversispora</taxon>
    </lineage>
</organism>
<reference evidence="1" key="1">
    <citation type="submission" date="2021-06" db="EMBL/GenBank/DDBJ databases">
        <authorList>
            <person name="Kallberg Y."/>
            <person name="Tangrot J."/>
            <person name="Rosling A."/>
        </authorList>
    </citation>
    <scope>NUCLEOTIDE SEQUENCE</scope>
    <source>
        <strain evidence="1">AZ414A</strain>
    </source>
</reference>
<sequence length="155" mass="18049">MEPKNYSTIRSILKQERGEKISPYVFKLVNPQPVKEYLEKEGITYETYQQEVVNEPKKTTKEKLIAGYKASAKSEIYLVDFNRKREREIFKIRPAVVVSGDLQNEYDKQILMAPISAEEELIQKSKPRILEYLGVASPKTLRQIKETLKVVLELE</sequence>
<accession>A0A9N9BBS9</accession>
<dbReference type="Proteomes" id="UP000789706">
    <property type="component" value="Unassembled WGS sequence"/>
</dbReference>